<gene>
    <name evidence="2" type="ORF">GCM10011354_13510</name>
</gene>
<reference evidence="2" key="2">
    <citation type="submission" date="2020-09" db="EMBL/GenBank/DDBJ databases">
        <authorList>
            <person name="Sun Q."/>
            <person name="Zhou Y."/>
        </authorList>
    </citation>
    <scope>NUCLEOTIDE SEQUENCE</scope>
    <source>
        <strain evidence="2">CGMCC 1.14988</strain>
    </source>
</reference>
<evidence type="ECO:0000313" key="2">
    <source>
        <dbReference type="EMBL" id="GGI05320.1"/>
    </source>
</evidence>
<protein>
    <recommendedName>
        <fullName evidence="1">DUF218 domain-containing protein</fullName>
    </recommendedName>
</protein>
<proteinExistence type="predicted"/>
<dbReference type="InterPro" id="IPR003848">
    <property type="entry name" value="DUF218"/>
</dbReference>
<sequence>MAAVAGVLIYVVVPYNDAVEAPDAVIVLGGAGSERARLGIALAEEYDATLVLSSSAAHFGEQLGRRCAQSAICIMPEPENTAGEAVAVRQLMQERQWERVAVATSHFHTARARLLFRQCLGDRVAVVGAVRSEGQSVGTARWLKEVAGVPAAITFRRAC</sequence>
<organism evidence="2 3">
    <name type="scientific">Egicoccus halophilus</name>
    <dbReference type="NCBI Taxonomy" id="1670830"/>
    <lineage>
        <taxon>Bacteria</taxon>
        <taxon>Bacillati</taxon>
        <taxon>Actinomycetota</taxon>
        <taxon>Nitriliruptoria</taxon>
        <taxon>Egicoccales</taxon>
        <taxon>Egicoccaceae</taxon>
        <taxon>Egicoccus</taxon>
    </lineage>
</organism>
<dbReference type="Pfam" id="PF02698">
    <property type="entry name" value="DUF218"/>
    <property type="match status" value="1"/>
</dbReference>
<dbReference type="Proteomes" id="UP000650511">
    <property type="component" value="Unassembled WGS sequence"/>
</dbReference>
<dbReference type="AlphaFoldDB" id="A0A8J3ERN2"/>
<dbReference type="CDD" id="cd06259">
    <property type="entry name" value="YdcF-like"/>
    <property type="match status" value="1"/>
</dbReference>
<keyword evidence="3" id="KW-1185">Reference proteome</keyword>
<comment type="caution">
    <text evidence="2">The sequence shown here is derived from an EMBL/GenBank/DDBJ whole genome shotgun (WGS) entry which is preliminary data.</text>
</comment>
<evidence type="ECO:0000259" key="1">
    <source>
        <dbReference type="Pfam" id="PF02698"/>
    </source>
</evidence>
<feature type="domain" description="DUF218" evidence="1">
    <location>
        <begin position="23"/>
        <end position="124"/>
    </location>
</feature>
<accession>A0A8J3ERN2</accession>
<reference evidence="2" key="1">
    <citation type="journal article" date="2014" name="Int. J. Syst. Evol. Microbiol.">
        <title>Complete genome sequence of Corynebacterium casei LMG S-19264T (=DSM 44701T), isolated from a smear-ripened cheese.</title>
        <authorList>
            <consortium name="US DOE Joint Genome Institute (JGI-PGF)"/>
            <person name="Walter F."/>
            <person name="Albersmeier A."/>
            <person name="Kalinowski J."/>
            <person name="Ruckert C."/>
        </authorList>
    </citation>
    <scope>NUCLEOTIDE SEQUENCE</scope>
    <source>
        <strain evidence="2">CGMCC 1.14988</strain>
    </source>
</reference>
<evidence type="ECO:0000313" key="3">
    <source>
        <dbReference type="Proteomes" id="UP000650511"/>
    </source>
</evidence>
<name>A0A8J3ERN2_9ACTN</name>
<dbReference type="EMBL" id="BMHA01000004">
    <property type="protein sequence ID" value="GGI05320.1"/>
    <property type="molecule type" value="Genomic_DNA"/>
</dbReference>